<evidence type="ECO:0000313" key="1">
    <source>
        <dbReference type="EMBL" id="KAI6082510.1"/>
    </source>
</evidence>
<evidence type="ECO:0000313" key="2">
    <source>
        <dbReference type="Proteomes" id="UP001497680"/>
    </source>
</evidence>
<accession>A0ACC0CQ61</accession>
<name>A0ACC0CQ61_9PEZI</name>
<comment type="caution">
    <text evidence="1">The sequence shown here is derived from an EMBL/GenBank/DDBJ whole genome shotgun (WGS) entry which is preliminary data.</text>
</comment>
<sequence>MSSTQGASNQAVDPQTEPSPQLTTNLPRTTTYLTGHNDEGQAIVYSARPASYKVFDGGDMGFNQIYTNLFPADLNGNADVKFHDEVIAGGNLGLATKGGIVCRMVDFSPGYKCLMHRTKSLDFGILVEGEVEMILGDGTVTPLRRGDIAVQRATLHAWRNPSTTNWSRMVFVLQDMKPLIINGKKLGEDYGTGTEGLLPSGNDDD</sequence>
<proteinExistence type="predicted"/>
<gene>
    <name evidence="1" type="ORF">F4821DRAFT_246861</name>
</gene>
<reference evidence="1 2" key="1">
    <citation type="journal article" date="2022" name="New Phytol.">
        <title>Ecological generalism drives hyperdiversity of secondary metabolite gene clusters in xylarialean endophytes.</title>
        <authorList>
            <person name="Franco M.E.E."/>
            <person name="Wisecaver J.H."/>
            <person name="Arnold A.E."/>
            <person name="Ju Y.M."/>
            <person name="Slot J.C."/>
            <person name="Ahrendt S."/>
            <person name="Moore L.P."/>
            <person name="Eastman K.E."/>
            <person name="Scott K."/>
            <person name="Konkel Z."/>
            <person name="Mondo S.J."/>
            <person name="Kuo A."/>
            <person name="Hayes R.D."/>
            <person name="Haridas S."/>
            <person name="Andreopoulos B."/>
            <person name="Riley R."/>
            <person name="LaButti K."/>
            <person name="Pangilinan J."/>
            <person name="Lipzen A."/>
            <person name="Amirebrahimi M."/>
            <person name="Yan J."/>
            <person name="Adam C."/>
            <person name="Keymanesh K."/>
            <person name="Ng V."/>
            <person name="Louie K."/>
            <person name="Northen T."/>
            <person name="Drula E."/>
            <person name="Henrissat B."/>
            <person name="Hsieh H.M."/>
            <person name="Youens-Clark K."/>
            <person name="Lutzoni F."/>
            <person name="Miadlikowska J."/>
            <person name="Eastwood D.C."/>
            <person name="Hamelin R.C."/>
            <person name="Grigoriev I.V."/>
            <person name="U'Ren J.M."/>
        </authorList>
    </citation>
    <scope>NUCLEOTIDE SEQUENCE [LARGE SCALE GENOMIC DNA]</scope>
    <source>
        <strain evidence="1 2">ER1909</strain>
    </source>
</reference>
<keyword evidence="2" id="KW-1185">Reference proteome</keyword>
<dbReference type="EMBL" id="MU394369">
    <property type="protein sequence ID" value="KAI6082510.1"/>
    <property type="molecule type" value="Genomic_DNA"/>
</dbReference>
<protein>
    <submittedName>
        <fullName evidence="1">Uncharacterized protein</fullName>
    </submittedName>
</protein>
<dbReference type="Proteomes" id="UP001497680">
    <property type="component" value="Unassembled WGS sequence"/>
</dbReference>
<organism evidence="1 2">
    <name type="scientific">Hypoxylon rubiginosum</name>
    <dbReference type="NCBI Taxonomy" id="110542"/>
    <lineage>
        <taxon>Eukaryota</taxon>
        <taxon>Fungi</taxon>
        <taxon>Dikarya</taxon>
        <taxon>Ascomycota</taxon>
        <taxon>Pezizomycotina</taxon>
        <taxon>Sordariomycetes</taxon>
        <taxon>Xylariomycetidae</taxon>
        <taxon>Xylariales</taxon>
        <taxon>Hypoxylaceae</taxon>
        <taxon>Hypoxylon</taxon>
    </lineage>
</organism>